<accession>A0A6J8AG07</accession>
<dbReference type="Proteomes" id="UP000507470">
    <property type="component" value="Unassembled WGS sequence"/>
</dbReference>
<protein>
    <recommendedName>
        <fullName evidence="3">Reverse transcriptase domain-containing protein</fullName>
    </recommendedName>
</protein>
<dbReference type="EMBL" id="CACVKT020001198">
    <property type="protein sequence ID" value="CAC5365861.1"/>
    <property type="molecule type" value="Genomic_DNA"/>
</dbReference>
<dbReference type="AlphaFoldDB" id="A0A6J8AG07"/>
<proteinExistence type="predicted"/>
<keyword evidence="2" id="KW-1185">Reference proteome</keyword>
<evidence type="ECO:0000313" key="1">
    <source>
        <dbReference type="EMBL" id="CAC5365861.1"/>
    </source>
</evidence>
<evidence type="ECO:0000313" key="2">
    <source>
        <dbReference type="Proteomes" id="UP000507470"/>
    </source>
</evidence>
<evidence type="ECO:0008006" key="3">
    <source>
        <dbReference type="Google" id="ProtNLM"/>
    </source>
</evidence>
<organism evidence="1 2">
    <name type="scientific">Mytilus coruscus</name>
    <name type="common">Sea mussel</name>
    <dbReference type="NCBI Taxonomy" id="42192"/>
    <lineage>
        <taxon>Eukaryota</taxon>
        <taxon>Metazoa</taxon>
        <taxon>Spiralia</taxon>
        <taxon>Lophotrochozoa</taxon>
        <taxon>Mollusca</taxon>
        <taxon>Bivalvia</taxon>
        <taxon>Autobranchia</taxon>
        <taxon>Pteriomorphia</taxon>
        <taxon>Mytilida</taxon>
        <taxon>Mytiloidea</taxon>
        <taxon>Mytilidae</taxon>
        <taxon>Mytilinae</taxon>
        <taxon>Mytilus</taxon>
    </lineage>
</organism>
<sequence>MYETSKTAQVIKEMQHYRLDILGNRKRLDKARLKSPNVKKAFCLDLKNRLSVLDNSDDREDSIQEKWDNIKDMLQDQLQVTYRTKDKEVKRSARKDKRQYLEDLAKEAEKAAILTEREQAKRWVLHFKEVLNCPEPDVIANPEPSEDDVNINKEPPTIEEVRNAIKSLKTGKAPGIDSIHAKMLKADLDASSKVLYNLFLVIWKEGDIPSDWSKDLIVKLPKNGNLRNFDNLRGITLLSVPSKVF</sequence>
<reference evidence="1 2" key="1">
    <citation type="submission" date="2020-06" db="EMBL/GenBank/DDBJ databases">
        <authorList>
            <person name="Li R."/>
            <person name="Bekaert M."/>
        </authorList>
    </citation>
    <scope>NUCLEOTIDE SEQUENCE [LARGE SCALE GENOMIC DNA]</scope>
    <source>
        <strain evidence="2">wild</strain>
    </source>
</reference>
<dbReference type="OrthoDB" id="6142323at2759"/>
<name>A0A6J8AG07_MYTCO</name>
<dbReference type="PANTHER" id="PTHR19446">
    <property type="entry name" value="REVERSE TRANSCRIPTASES"/>
    <property type="match status" value="1"/>
</dbReference>
<gene>
    <name evidence="1" type="ORF">MCOR_6372</name>
</gene>